<accession>A0AC61NHX1</accession>
<name>A0AC61NHX1_9BACT</name>
<evidence type="ECO:0000313" key="2">
    <source>
        <dbReference type="Proteomes" id="UP000826212"/>
    </source>
</evidence>
<reference evidence="1" key="1">
    <citation type="submission" date="2021-08" db="EMBL/GenBank/DDBJ databases">
        <title>Novel anaerobic bacterium isolated from sea squirt in East Sea, Republic of Korea.</title>
        <authorList>
            <person name="Nguyen T.H."/>
            <person name="Li Z."/>
            <person name="Lee Y.-J."/>
            <person name="Ko J."/>
            <person name="Kim S.-G."/>
        </authorList>
    </citation>
    <scope>NUCLEOTIDE SEQUENCE</scope>
    <source>
        <strain evidence="1">KCTC 25031</strain>
    </source>
</reference>
<evidence type="ECO:0000313" key="1">
    <source>
        <dbReference type="EMBL" id="QZE12931.1"/>
    </source>
</evidence>
<dbReference type="Proteomes" id="UP000826212">
    <property type="component" value="Chromosome"/>
</dbReference>
<keyword evidence="2" id="KW-1185">Reference proteome</keyword>
<gene>
    <name evidence="1" type="ORF">K4L44_10055</name>
</gene>
<proteinExistence type="predicted"/>
<dbReference type="EMBL" id="CP081303">
    <property type="protein sequence ID" value="QZE12931.1"/>
    <property type="molecule type" value="Genomic_DNA"/>
</dbReference>
<sequence>MKSINSLRSSALVFKRWNGHAYSAFSTIKRVVHIAALMSTYIALVPSLDANAQEVVEKIPEEEDTLVHEVDEITVSAKRVPVLLSDVNRSVTVIDRKEIELAPVQSVQDLIEYAMGVDFRQRGGMGVQTDMSIRGGTSEQVAVLINGMCINDPQTGHNTLNIPIPMDAIKRIEILNGAASVNYGVNAFTGAINIITDSEDTSSIKTRVDGGQFGYFNGGLSASFASRKWTNFVSAGYKHSDGYIDNTDFDITNYYIASKYHTRKRELRFQAGYVDNAYGANSFYTPKYPDQYEQIKTFFSSIEMKDYGRMHLSPSVYYRRGVDHFKLYRDRSVAPSWYITDNYHQTDVLGVNLDSWFHSPVGKIAVGFSYRYEGIMSNVLGEIKESAKEIKGVTEAMYDKGHQRSNYSLFVSDDFTLGNLDVSLSAMAVKNSDLDESVFFAPGVTLGYGITDELRWVASANRALRLPTYTDLYYNSPNIKGNINLKPEKGTTYETGLKYYGSSVQAKINVFYRKTENMIDWLAPVGNEDPVYVAENISNLNTYGVEGDIHIPFSNCFLKKISLNYAFLNQNLEENDHYDSAYLFDYLKAKVDLGVTHTIYGPIVANWKVTYQSRNGSYTAYNAQMKPYTEDYDPFVVANVRVSYIHKAMNIYGEVANLFDKSYVDIGSVEQPGRWVRLGISYKLNL</sequence>
<keyword evidence="1" id="KW-0675">Receptor</keyword>
<protein>
    <submittedName>
        <fullName evidence="1">TonB-dependent receptor</fullName>
    </submittedName>
</protein>
<organism evidence="1 2">
    <name type="scientific">Halosquirtibacter laminarini</name>
    <dbReference type="NCBI Taxonomy" id="3374600"/>
    <lineage>
        <taxon>Bacteria</taxon>
        <taxon>Pseudomonadati</taxon>
        <taxon>Bacteroidota</taxon>
        <taxon>Bacteroidia</taxon>
        <taxon>Marinilabiliales</taxon>
        <taxon>Prolixibacteraceae</taxon>
        <taxon>Halosquirtibacter</taxon>
    </lineage>
</organism>